<dbReference type="Proteomes" id="UP001499993">
    <property type="component" value="Unassembled WGS sequence"/>
</dbReference>
<keyword evidence="2" id="KW-0285">Flavoprotein</keyword>
<evidence type="ECO:0000256" key="7">
    <source>
        <dbReference type="ARBA" id="ARBA00023014"/>
    </source>
</evidence>
<keyword evidence="10" id="KW-1185">Reference proteome</keyword>
<keyword evidence="3" id="KW-0479">Metal-binding</keyword>
<dbReference type="EMBL" id="BAABIK010000022">
    <property type="protein sequence ID" value="GAA4949408.1"/>
    <property type="molecule type" value="Genomic_DNA"/>
</dbReference>
<sequence length="996" mass="106519">MAETPETMTPERGNSDDLEAELRRAVSGEVRFDAYTRHMYATDASMYQITPVGVVAPRDADDVAAVVETARRFATPVLPRGAGTSHCGQTVGEAVVLDFSRHMNRVLEISPEQRRARVQPGLVQDELNAAAAPHGMFFAPDTSTGNRATLGGMIGNNSCGSRSAAYGMTIDHVHTLDAVLADGARVRLGPAAAGVVEAKAAQSDLEGRIYRELPALAERSRAAVDACPQTFWRRAGGYRLDRLARGPFDLAAFTAGSEGTLSVVTEAEVALTPKPSATVMVIGHFASTAEAIAATDDAMAAGGAAIELVDGFILDLSRRSPEHRHLAARLEGEPAALLFVEFYADEAAEADAGAVRLETLWRAGGHGYAVVRAATAEQQKPFRALRKAGLGLLMAAGRPEERSIAFVEDTAVPPEHLAEYTARFAEILDRHGLRAGFYGHASAGCLHVRPFMDLSRPEQVVTMRAVAEEVCDLALSYGGVNSSEHGDGLARSEFNERIFGPELYQAMREAKAAFDPDRLLNPGKIVDAPAMTENLRTPNLPTAVDVPTRFDFSGHGGMRGAADRCMRIGACRKPAGSGGTMCPSFMATRDEEHSTRGRANALVKALSEPDPRAALAGERLHEVLDLCLECKACKNECPMSVDMAAFKSESLAAYHSEHGTPLRTRVFGMIRRLNSWGSAAAPLSNLPGRITPLRALMHRLLGIDRRRPLPAFRRDNLIRWFRRRDQRRPRRSAAAVRTAGEAVFLADSFTSFTEPHIGKAAVELLEAAGWRVRMEPDLCCGRAQISKGLLDDAKRTAAGLVDRLAGDAGRGAVVVGCEPSCVATLHDEHGRLVGGGRAAAVGAQARLVEDLLADALDDGRLRISEAKGDGGDGAPAELLFHGHCHQKAAFGTDASMRLLRHLPGAAVRELDAGCCGMAGSFGFEAEHYDLSMSIGAQRLFPAIDAAPRAEVCATGVSCRQQIAHGTGRRARHPVELLHEAVFGPRTGAAREAGAER</sequence>
<dbReference type="InterPro" id="IPR017896">
    <property type="entry name" value="4Fe4S_Fe-S-bd"/>
</dbReference>
<accession>A0ABP9GPS6</accession>
<comment type="caution">
    <text evidence="9">The sequence shown here is derived from an EMBL/GenBank/DDBJ whole genome shotgun (WGS) entry which is preliminary data.</text>
</comment>
<dbReference type="Pfam" id="PF13183">
    <property type="entry name" value="Fer4_8"/>
    <property type="match status" value="1"/>
</dbReference>
<dbReference type="SUPFAM" id="SSF46548">
    <property type="entry name" value="alpha-helical ferredoxin"/>
    <property type="match status" value="1"/>
</dbReference>
<dbReference type="InterPro" id="IPR036318">
    <property type="entry name" value="FAD-bd_PCMH-like_sf"/>
</dbReference>
<dbReference type="InterPro" id="IPR006094">
    <property type="entry name" value="Oxid_FAD_bind_N"/>
</dbReference>
<dbReference type="InterPro" id="IPR016164">
    <property type="entry name" value="FAD-linked_Oxase-like_C"/>
</dbReference>
<dbReference type="InterPro" id="IPR017900">
    <property type="entry name" value="4Fe4S_Fe_S_CS"/>
</dbReference>
<dbReference type="RefSeq" id="WP_345557731.1">
    <property type="nucleotide sequence ID" value="NZ_BAABIK010000022.1"/>
</dbReference>
<proteinExistence type="predicted"/>
<evidence type="ECO:0000313" key="9">
    <source>
        <dbReference type="EMBL" id="GAA4949408.1"/>
    </source>
</evidence>
<dbReference type="PROSITE" id="PS51387">
    <property type="entry name" value="FAD_PCMH"/>
    <property type="match status" value="1"/>
</dbReference>
<keyword evidence="5" id="KW-0560">Oxidoreductase</keyword>
<dbReference type="Pfam" id="PF02754">
    <property type="entry name" value="CCG"/>
    <property type="match status" value="2"/>
</dbReference>
<feature type="domain" description="FAD-binding PCMH-type" evidence="8">
    <location>
        <begin position="47"/>
        <end position="274"/>
    </location>
</feature>
<dbReference type="InterPro" id="IPR004017">
    <property type="entry name" value="Cys_rich_dom"/>
</dbReference>
<evidence type="ECO:0000256" key="1">
    <source>
        <dbReference type="ARBA" id="ARBA00001974"/>
    </source>
</evidence>
<dbReference type="Pfam" id="PF02913">
    <property type="entry name" value="FAD-oxidase_C"/>
    <property type="match status" value="1"/>
</dbReference>
<organism evidence="9 10">
    <name type="scientific">Streptomonospora halophila</name>
    <dbReference type="NCBI Taxonomy" id="427369"/>
    <lineage>
        <taxon>Bacteria</taxon>
        <taxon>Bacillati</taxon>
        <taxon>Actinomycetota</taxon>
        <taxon>Actinomycetes</taxon>
        <taxon>Streptosporangiales</taxon>
        <taxon>Nocardiopsidaceae</taxon>
        <taxon>Streptomonospora</taxon>
    </lineage>
</organism>
<name>A0ABP9GPS6_9ACTN</name>
<evidence type="ECO:0000256" key="3">
    <source>
        <dbReference type="ARBA" id="ARBA00022723"/>
    </source>
</evidence>
<keyword evidence="6" id="KW-0408">Iron</keyword>
<dbReference type="SUPFAM" id="SSF55103">
    <property type="entry name" value="FAD-linked oxidases, C-terminal domain"/>
    <property type="match status" value="1"/>
</dbReference>
<dbReference type="InterPro" id="IPR016167">
    <property type="entry name" value="FAD-bd_PCMH_sub1"/>
</dbReference>
<reference evidence="10" key="1">
    <citation type="journal article" date="2019" name="Int. J. Syst. Evol. Microbiol.">
        <title>The Global Catalogue of Microorganisms (GCM) 10K type strain sequencing project: providing services to taxonomists for standard genome sequencing and annotation.</title>
        <authorList>
            <consortium name="The Broad Institute Genomics Platform"/>
            <consortium name="The Broad Institute Genome Sequencing Center for Infectious Disease"/>
            <person name="Wu L."/>
            <person name="Ma J."/>
        </authorList>
    </citation>
    <scope>NUCLEOTIDE SEQUENCE [LARGE SCALE GENOMIC DNA]</scope>
    <source>
        <strain evidence="10">JCM 18123</strain>
    </source>
</reference>
<dbReference type="InterPro" id="IPR016171">
    <property type="entry name" value="Vanillyl_alc_oxidase_C-sub2"/>
</dbReference>
<dbReference type="Gene3D" id="1.10.45.10">
    <property type="entry name" value="Vanillyl-alcohol Oxidase, Chain A, domain 4"/>
    <property type="match status" value="1"/>
</dbReference>
<dbReference type="Gene3D" id="3.30.465.10">
    <property type="match status" value="1"/>
</dbReference>
<gene>
    <name evidence="9" type="ORF">GCM10023224_36890</name>
</gene>
<dbReference type="InterPro" id="IPR016169">
    <property type="entry name" value="FAD-bd_PCMH_sub2"/>
</dbReference>
<dbReference type="PANTHER" id="PTHR11748">
    <property type="entry name" value="D-LACTATE DEHYDROGENASE"/>
    <property type="match status" value="1"/>
</dbReference>
<evidence type="ECO:0000313" key="10">
    <source>
        <dbReference type="Proteomes" id="UP001499993"/>
    </source>
</evidence>
<dbReference type="InterPro" id="IPR004113">
    <property type="entry name" value="FAD-bd_oxidored_4_C"/>
</dbReference>
<evidence type="ECO:0000256" key="4">
    <source>
        <dbReference type="ARBA" id="ARBA00022827"/>
    </source>
</evidence>
<evidence type="ECO:0000256" key="2">
    <source>
        <dbReference type="ARBA" id="ARBA00022630"/>
    </source>
</evidence>
<keyword evidence="4" id="KW-0274">FAD</keyword>
<evidence type="ECO:0000256" key="6">
    <source>
        <dbReference type="ARBA" id="ARBA00023004"/>
    </source>
</evidence>
<dbReference type="Gene3D" id="3.30.43.10">
    <property type="entry name" value="Uridine Diphospho-n-acetylenolpyruvylglucosamine Reductase, domain 2"/>
    <property type="match status" value="1"/>
</dbReference>
<protein>
    <submittedName>
        <fullName evidence="9">FAD-binding and (Fe-S)-binding domain-containing protein</fullName>
    </submittedName>
</protein>
<comment type="cofactor">
    <cofactor evidence="1">
        <name>FAD</name>
        <dbReference type="ChEBI" id="CHEBI:57692"/>
    </cofactor>
</comment>
<evidence type="ECO:0000256" key="5">
    <source>
        <dbReference type="ARBA" id="ARBA00023002"/>
    </source>
</evidence>
<dbReference type="Gene3D" id="3.30.70.2740">
    <property type="match status" value="1"/>
</dbReference>
<dbReference type="PANTHER" id="PTHR11748:SF119">
    <property type="entry name" value="D-2-HYDROXYGLUTARATE DEHYDROGENASE"/>
    <property type="match status" value="1"/>
</dbReference>
<dbReference type="SUPFAM" id="SSF56176">
    <property type="entry name" value="FAD-binding/transporter-associated domain-like"/>
    <property type="match status" value="1"/>
</dbReference>
<dbReference type="PROSITE" id="PS00198">
    <property type="entry name" value="4FE4S_FER_1"/>
    <property type="match status" value="1"/>
</dbReference>
<evidence type="ECO:0000259" key="8">
    <source>
        <dbReference type="PROSITE" id="PS51387"/>
    </source>
</evidence>
<dbReference type="InterPro" id="IPR016166">
    <property type="entry name" value="FAD-bd_PCMH"/>
</dbReference>
<dbReference type="Pfam" id="PF01565">
    <property type="entry name" value="FAD_binding_4"/>
    <property type="match status" value="1"/>
</dbReference>
<keyword evidence="7" id="KW-0411">Iron-sulfur</keyword>